<organism evidence="1 2">
    <name type="scientific">Campylobacter gracilis RM3268</name>
    <dbReference type="NCBI Taxonomy" id="553220"/>
    <lineage>
        <taxon>Bacteria</taxon>
        <taxon>Pseudomonadati</taxon>
        <taxon>Campylobacterota</taxon>
        <taxon>Epsilonproteobacteria</taxon>
        <taxon>Campylobacterales</taxon>
        <taxon>Campylobacteraceae</taxon>
        <taxon>Campylobacter</taxon>
    </lineage>
</organism>
<keyword evidence="2" id="KW-1185">Reference proteome</keyword>
<comment type="caution">
    <text evidence="1">The sequence shown here is derived from an EMBL/GenBank/DDBJ whole genome shotgun (WGS) entry which is preliminary data.</text>
</comment>
<proteinExistence type="predicted"/>
<reference evidence="1 2" key="1">
    <citation type="submission" date="2009-07" db="EMBL/GenBank/DDBJ databases">
        <authorList>
            <person name="Madupu R."/>
            <person name="Sebastian Y."/>
            <person name="Durkin A.S."/>
            <person name="Torralba M."/>
            <person name="Methe B."/>
            <person name="Sutton G.G."/>
            <person name="Strausberg R.L."/>
            <person name="Nelson K.E."/>
        </authorList>
    </citation>
    <scope>NUCLEOTIDE SEQUENCE [LARGE SCALE GENOMIC DNA]</scope>
    <source>
        <strain evidence="1 2">RM3268</strain>
    </source>
</reference>
<protein>
    <submittedName>
        <fullName evidence="1">Uncharacterized protein</fullName>
    </submittedName>
</protein>
<dbReference type="EMBL" id="ACYG01000027">
    <property type="protein sequence ID" value="EEV16950.1"/>
    <property type="molecule type" value="Genomic_DNA"/>
</dbReference>
<dbReference type="AlphaFoldDB" id="C8PJ45"/>
<sequence>MKRNLKFCAALILVATIRSIRLEPAKFSQISRSAERKIFPREPINSIKFCENFTRFKGADHARSSFHIGARVHEKCFKGADYALSRT</sequence>
<name>C8PJ45_9BACT</name>
<accession>C8PJ45</accession>
<dbReference type="Proteomes" id="UP000005709">
    <property type="component" value="Unassembled WGS sequence"/>
</dbReference>
<gene>
    <name evidence="1" type="ORF">CAMGR0001_1243</name>
</gene>
<evidence type="ECO:0000313" key="1">
    <source>
        <dbReference type="EMBL" id="EEV16950.1"/>
    </source>
</evidence>
<evidence type="ECO:0000313" key="2">
    <source>
        <dbReference type="Proteomes" id="UP000005709"/>
    </source>
</evidence>